<dbReference type="AlphaFoldDB" id="A0A934RRL7"/>
<dbReference type="Pfam" id="PF00814">
    <property type="entry name" value="TsaD"/>
    <property type="match status" value="1"/>
</dbReference>
<dbReference type="InterPro" id="IPR000905">
    <property type="entry name" value="Gcp-like_dom"/>
</dbReference>
<dbReference type="GO" id="GO:0002949">
    <property type="term" value="P:tRNA threonylcarbamoyladenosine modification"/>
    <property type="evidence" value="ECO:0007669"/>
    <property type="project" value="InterPro"/>
</dbReference>
<dbReference type="NCBIfam" id="TIGR03725">
    <property type="entry name" value="T6A_YeaZ"/>
    <property type="match status" value="1"/>
</dbReference>
<accession>A0A934RRL7</accession>
<reference evidence="2" key="1">
    <citation type="submission" date="2021-01" db="EMBL/GenBank/DDBJ databases">
        <title>Modified the classification status of verrucomicrobia.</title>
        <authorList>
            <person name="Feng X."/>
        </authorList>
    </citation>
    <scope>NUCLEOTIDE SEQUENCE</scope>
    <source>
        <strain evidence="2">KCTC 12986</strain>
    </source>
</reference>
<proteinExistence type="predicted"/>
<dbReference type="Gene3D" id="3.30.420.40">
    <property type="match status" value="1"/>
</dbReference>
<gene>
    <name evidence="2" type="primary">tsaB</name>
    <name evidence="2" type="ORF">JIN78_06740</name>
</gene>
<dbReference type="InterPro" id="IPR022496">
    <property type="entry name" value="T6A_TsaB"/>
</dbReference>
<feature type="domain" description="Gcp-like" evidence="1">
    <location>
        <begin position="89"/>
        <end position="151"/>
    </location>
</feature>
<evidence type="ECO:0000313" key="3">
    <source>
        <dbReference type="Proteomes" id="UP000604083"/>
    </source>
</evidence>
<dbReference type="SUPFAM" id="SSF53067">
    <property type="entry name" value="Actin-like ATPase domain"/>
    <property type="match status" value="1"/>
</dbReference>
<protein>
    <submittedName>
        <fullName evidence="2">tRNA (Adenosine(37)-N6)-threonylcarbamoyltransferase complex dimerization subunit type 1 TsaB</fullName>
    </submittedName>
</protein>
<evidence type="ECO:0000313" key="2">
    <source>
        <dbReference type="EMBL" id="MBK1833754.1"/>
    </source>
</evidence>
<sequence length="257" mass="27997">MKILSSRSLREGEFAGAERVFQALLFFLGKVLYFATVNALPVLAIETSVATGSVALCSADKVWLDRCFTAGRKPSATLWEPLHEVIKEVSILQAVVVGVGPGSYNGSRIGIAAAQAIALAHDCPVIPLSSFEGVALESTEGWAIGDARRGSFSLQKIANGRLAGDFALVDGDELVRRVQEACDEGQEVFSFDEPARFPLSDPLRSRLQHRSSESKRLAKAYWQRTPAERAVLATQPAQPFYLRDPHITPGKRKSLMK</sequence>
<organism evidence="2 3">
    <name type="scientific">Roseibacillus ishigakijimensis</name>
    <dbReference type="NCBI Taxonomy" id="454146"/>
    <lineage>
        <taxon>Bacteria</taxon>
        <taxon>Pseudomonadati</taxon>
        <taxon>Verrucomicrobiota</taxon>
        <taxon>Verrucomicrobiia</taxon>
        <taxon>Verrucomicrobiales</taxon>
        <taxon>Verrucomicrobiaceae</taxon>
        <taxon>Roseibacillus</taxon>
    </lineage>
</organism>
<dbReference type="EMBL" id="JAENIO010000012">
    <property type="protein sequence ID" value="MBK1833754.1"/>
    <property type="molecule type" value="Genomic_DNA"/>
</dbReference>
<keyword evidence="3" id="KW-1185">Reference proteome</keyword>
<comment type="caution">
    <text evidence="2">The sequence shown here is derived from an EMBL/GenBank/DDBJ whole genome shotgun (WGS) entry which is preliminary data.</text>
</comment>
<dbReference type="RefSeq" id="WP_200391189.1">
    <property type="nucleotide sequence ID" value="NZ_JAENIO010000012.1"/>
</dbReference>
<evidence type="ECO:0000259" key="1">
    <source>
        <dbReference type="Pfam" id="PF00814"/>
    </source>
</evidence>
<dbReference type="InterPro" id="IPR043129">
    <property type="entry name" value="ATPase_NBD"/>
</dbReference>
<name>A0A934RRL7_9BACT</name>
<dbReference type="Proteomes" id="UP000604083">
    <property type="component" value="Unassembled WGS sequence"/>
</dbReference>